<comment type="similarity">
    <text evidence="1">Belongs to the WAPL family.</text>
</comment>
<feature type="region of interest" description="Disordered" evidence="2">
    <location>
        <begin position="1"/>
        <end position="67"/>
    </location>
</feature>
<dbReference type="InterPro" id="IPR039874">
    <property type="entry name" value="WAPL"/>
</dbReference>
<organism evidence="4 5">
    <name type="scientific">Cichlidogyrus casuarinus</name>
    <dbReference type="NCBI Taxonomy" id="1844966"/>
    <lineage>
        <taxon>Eukaryota</taxon>
        <taxon>Metazoa</taxon>
        <taxon>Spiralia</taxon>
        <taxon>Lophotrochozoa</taxon>
        <taxon>Platyhelminthes</taxon>
        <taxon>Monogenea</taxon>
        <taxon>Monopisthocotylea</taxon>
        <taxon>Dactylogyridea</taxon>
        <taxon>Ancyrocephalidae</taxon>
        <taxon>Cichlidogyrus</taxon>
    </lineage>
</organism>
<feature type="compositionally biased region" description="Polar residues" evidence="2">
    <location>
        <begin position="94"/>
        <end position="126"/>
    </location>
</feature>
<feature type="compositionally biased region" description="Low complexity" evidence="2">
    <location>
        <begin position="30"/>
        <end position="45"/>
    </location>
</feature>
<feature type="compositionally biased region" description="Basic and acidic residues" evidence="2">
    <location>
        <begin position="1"/>
        <end position="29"/>
    </location>
</feature>
<proteinExistence type="inferred from homology"/>
<reference evidence="4 5" key="1">
    <citation type="submission" date="2024-11" db="EMBL/GenBank/DDBJ databases">
        <title>Adaptive evolution of stress response genes in parasites aligns with host niche diversity.</title>
        <authorList>
            <person name="Hahn C."/>
            <person name="Resl P."/>
        </authorList>
    </citation>
    <scope>NUCLEOTIDE SEQUENCE [LARGE SCALE GENOMIC DNA]</scope>
    <source>
        <strain evidence="4">EGGRZ-B1_66</strain>
        <tissue evidence="4">Body</tissue>
    </source>
</reference>
<dbReference type="InterPro" id="IPR012502">
    <property type="entry name" value="WAPL_dom"/>
</dbReference>
<dbReference type="AlphaFoldDB" id="A0ABD2Q7K4"/>
<dbReference type="InterPro" id="IPR011989">
    <property type="entry name" value="ARM-like"/>
</dbReference>
<feature type="region of interest" description="Disordered" evidence="2">
    <location>
        <begin position="94"/>
        <end position="163"/>
    </location>
</feature>
<keyword evidence="5" id="KW-1185">Reference proteome</keyword>
<comment type="caution">
    <text evidence="4">The sequence shown here is derived from an EMBL/GenBank/DDBJ whole genome shotgun (WGS) entry which is preliminary data.</text>
</comment>
<evidence type="ECO:0000313" key="5">
    <source>
        <dbReference type="Proteomes" id="UP001626550"/>
    </source>
</evidence>
<dbReference type="PANTHER" id="PTHR22100">
    <property type="entry name" value="WINGS APART-LIKE PROTEIN HOMOLOG"/>
    <property type="match status" value="1"/>
</dbReference>
<dbReference type="PANTHER" id="PTHR22100:SF13">
    <property type="entry name" value="WINGS APART-LIKE PROTEIN HOMOLOG"/>
    <property type="match status" value="1"/>
</dbReference>
<feature type="domain" description="WAPL" evidence="3">
    <location>
        <begin position="301"/>
        <end position="432"/>
    </location>
</feature>
<evidence type="ECO:0000256" key="2">
    <source>
        <dbReference type="SAM" id="MobiDB-lite"/>
    </source>
</evidence>
<dbReference type="EMBL" id="JBJKFK010000752">
    <property type="protein sequence ID" value="KAL3315438.1"/>
    <property type="molecule type" value="Genomic_DNA"/>
</dbReference>
<dbReference type="Gene3D" id="1.25.10.10">
    <property type="entry name" value="Leucine-rich Repeat Variant"/>
    <property type="match status" value="1"/>
</dbReference>
<accession>A0ABD2Q7K4</accession>
<evidence type="ECO:0000256" key="1">
    <source>
        <dbReference type="ARBA" id="ARBA00006854"/>
    </source>
</evidence>
<dbReference type="Proteomes" id="UP001626550">
    <property type="component" value="Unassembled WGS sequence"/>
</dbReference>
<dbReference type="Pfam" id="PF07814">
    <property type="entry name" value="WAPL"/>
    <property type="match status" value="1"/>
</dbReference>
<gene>
    <name evidence="4" type="ORF">Ciccas_005930</name>
</gene>
<evidence type="ECO:0000313" key="4">
    <source>
        <dbReference type="EMBL" id="KAL3315438.1"/>
    </source>
</evidence>
<evidence type="ECO:0000259" key="3">
    <source>
        <dbReference type="PROSITE" id="PS51271"/>
    </source>
</evidence>
<feature type="region of interest" description="Disordered" evidence="2">
    <location>
        <begin position="176"/>
        <end position="219"/>
    </location>
</feature>
<sequence length="432" mass="47463">MTFDLRRFGRKTSNDKRFDQLVMKQREPAKVVPNANNKNSPSPKKVVIKAASPPISPEDDLDVSPPVIKPRILHSGLDSKPLITRTAMNSLRRTSITSVNSKSPSSSATVSQACSRNGSGKNTPDNKLSPVLKPNKLVKRESLSNNNNSSDKDNEFNFSEDQDPITSSILKKLAAKRTCSKKSPPLSPPKAPKLVETAQVKHCMSEEPKDDSDDDAEPKPLFVGNSKFMFGKHVSNPEPPQPVKVEPIIPQSTTVVSKTYSFFKSKSAGGPIKKPAISSPNEAIIGAFDREESSQKTTPGDSVKTVQSNLIRKTRDGLECKERGDVQQFLDDLDYLLEGLASTNDYSTRVLTTLTLANKCLSPSFRDSLIAHKKLAQIAKLLADANQDFALSLVASLLFYIISRDRDPNSLDPQTLSVILLLRVQAMRLQLK</sequence>
<dbReference type="PROSITE" id="PS51271">
    <property type="entry name" value="WAPL"/>
    <property type="match status" value="1"/>
</dbReference>
<dbReference type="InterPro" id="IPR022771">
    <property type="entry name" value="WAPL_C"/>
</dbReference>
<name>A0ABD2Q7K4_9PLAT</name>
<protein>
    <recommendedName>
        <fullName evidence="3">WAPL domain-containing protein</fullName>
    </recommendedName>
</protein>